<protein>
    <submittedName>
        <fullName evidence="7">Uncharacterized protein</fullName>
    </submittedName>
</protein>
<comment type="similarity">
    <text evidence="5">Belongs to the PIERCE1 family.</text>
</comment>
<dbReference type="PANTHER" id="PTHR20899">
    <property type="entry name" value="PIERCE HOMOLOG"/>
    <property type="match status" value="1"/>
</dbReference>
<reference evidence="7 8" key="1">
    <citation type="journal article" date="2020" name="Nature">
        <title>Six reference-quality genomes reveal evolution of bat adaptations.</title>
        <authorList>
            <person name="Jebb D."/>
            <person name="Huang Z."/>
            <person name="Pippel M."/>
            <person name="Hughes G.M."/>
            <person name="Lavrichenko K."/>
            <person name="Devanna P."/>
            <person name="Winkler S."/>
            <person name="Jermiin L.S."/>
            <person name="Skirmuntt E.C."/>
            <person name="Katzourakis A."/>
            <person name="Burkitt-Gray L."/>
            <person name="Ray D.A."/>
            <person name="Sullivan K.A.M."/>
            <person name="Roscito J.G."/>
            <person name="Kirilenko B.M."/>
            <person name="Davalos L.M."/>
            <person name="Corthals A.P."/>
            <person name="Power M.L."/>
            <person name="Jones G."/>
            <person name="Ransome R.D."/>
            <person name="Dechmann D.K.N."/>
            <person name="Locatelli A.G."/>
            <person name="Puechmaille S.J."/>
            <person name="Fedrigo O."/>
            <person name="Jarvis E.D."/>
            <person name="Hiller M."/>
            <person name="Vernes S.C."/>
            <person name="Myers E.W."/>
            <person name="Teeling E.C."/>
        </authorList>
    </citation>
    <scope>NUCLEOTIDE SEQUENCE [LARGE SCALE GENOMIC DNA]</scope>
    <source>
        <strain evidence="7">MRouAeg1</strain>
        <tissue evidence="7">Muscle</tissue>
    </source>
</reference>
<evidence type="ECO:0000256" key="1">
    <source>
        <dbReference type="ARBA" id="ARBA00004430"/>
    </source>
</evidence>
<dbReference type="InterPro" id="IPR026507">
    <property type="entry name" value="PIRC1/2"/>
</dbReference>
<evidence type="ECO:0000256" key="4">
    <source>
        <dbReference type="ARBA" id="ARBA00023273"/>
    </source>
</evidence>
<evidence type="ECO:0000256" key="5">
    <source>
        <dbReference type="ARBA" id="ARBA00038014"/>
    </source>
</evidence>
<evidence type="ECO:0000256" key="6">
    <source>
        <dbReference type="ARBA" id="ARBA00046397"/>
    </source>
</evidence>
<comment type="subunit">
    <text evidence="6">Microtubule inner protein component of sperm flagellar doublet microtubules. Interacts with CFAP53, ODAD1 and ODAD3; the interactions link the outer dynein arms docking complex (ODA-DC) to the internal microtubule inner proteins (MIP) in cilium axoneme.</text>
</comment>
<keyword evidence="3" id="KW-0206">Cytoskeleton</keyword>
<dbReference type="GO" id="GO:0005879">
    <property type="term" value="C:axonemal microtubule"/>
    <property type="evidence" value="ECO:0007669"/>
    <property type="project" value="InterPro"/>
</dbReference>
<dbReference type="PANTHER" id="PTHR20899:SF1">
    <property type="entry name" value="PIERCER OF MICROTUBULE WALL 1 PROTEIN"/>
    <property type="match status" value="1"/>
</dbReference>
<evidence type="ECO:0000256" key="3">
    <source>
        <dbReference type="ARBA" id="ARBA00023212"/>
    </source>
</evidence>
<dbReference type="AlphaFoldDB" id="A0A7J8IHB9"/>
<gene>
    <name evidence="7" type="ORF">HJG63_001935</name>
</gene>
<evidence type="ECO:0000313" key="7">
    <source>
        <dbReference type="EMBL" id="KAF6483342.1"/>
    </source>
</evidence>
<name>A0A7J8IHB9_ROUAE</name>
<organism evidence="7 8">
    <name type="scientific">Rousettus aegyptiacus</name>
    <name type="common">Egyptian fruit bat</name>
    <name type="synonym">Pteropus aegyptiacus</name>
    <dbReference type="NCBI Taxonomy" id="9407"/>
    <lineage>
        <taxon>Eukaryota</taxon>
        <taxon>Metazoa</taxon>
        <taxon>Chordata</taxon>
        <taxon>Craniata</taxon>
        <taxon>Vertebrata</taxon>
        <taxon>Euteleostomi</taxon>
        <taxon>Mammalia</taxon>
        <taxon>Eutheria</taxon>
        <taxon>Laurasiatheria</taxon>
        <taxon>Chiroptera</taxon>
        <taxon>Yinpterochiroptera</taxon>
        <taxon>Pteropodoidea</taxon>
        <taxon>Pteropodidae</taxon>
        <taxon>Rousettinae</taxon>
        <taxon>Rousettus</taxon>
    </lineage>
</organism>
<keyword evidence="2" id="KW-0963">Cytoplasm</keyword>
<comment type="caution">
    <text evidence="7">The sequence shown here is derived from an EMBL/GenBank/DDBJ whole genome shotgun (WGS) entry which is preliminary data.</text>
</comment>
<accession>A0A7J8IHB9</accession>
<dbReference type="GO" id="GO:0035082">
    <property type="term" value="P:axoneme assembly"/>
    <property type="evidence" value="ECO:0007669"/>
    <property type="project" value="InterPro"/>
</dbReference>
<dbReference type="Pfam" id="PF14892">
    <property type="entry name" value="PIRC1_2"/>
    <property type="match status" value="1"/>
</dbReference>
<comment type="subcellular location">
    <subcellularLocation>
        <location evidence="1">Cytoplasm</location>
        <location evidence="1">Cytoskeleton</location>
        <location evidence="1">Cilium axoneme</location>
    </subcellularLocation>
</comment>
<evidence type="ECO:0000256" key="2">
    <source>
        <dbReference type="ARBA" id="ARBA00022490"/>
    </source>
</evidence>
<sequence length="248" mass="27163">MQTRGGGVHEITGAESALGVRCEHQVLACPAASQNSVRDEVLASALHLRRNPPSPPFGTMSGRDLRAMIARPALQPREVFDALLSPPARALASCREGSRPRLFDPAAAVDGGMSEEDPQECAKPVEPAAQVPPEKTSDYYGVAEDLPVRFNNPAWFRGYRTNEPASVYRTSNQTYGGRAPTVHEMPKVFYAYSNKFSRQLTAGGMFRNNTLNMYMEKSIVTGVGNCITSYDRLNFQPSYNVSKPSICD</sequence>
<dbReference type="OrthoDB" id="546383at2759"/>
<evidence type="ECO:0000313" key="8">
    <source>
        <dbReference type="Proteomes" id="UP000593571"/>
    </source>
</evidence>
<keyword evidence="4" id="KW-0966">Cell projection</keyword>
<proteinExistence type="inferred from homology"/>
<dbReference type="Proteomes" id="UP000593571">
    <property type="component" value="Unassembled WGS sequence"/>
</dbReference>
<dbReference type="EMBL" id="JACASE010000003">
    <property type="protein sequence ID" value="KAF6483342.1"/>
    <property type="molecule type" value="Genomic_DNA"/>
</dbReference>
<keyword evidence="8" id="KW-1185">Reference proteome</keyword>